<comment type="similarity">
    <text evidence="12">Belongs to the DEAD box helicase family.</text>
</comment>
<evidence type="ECO:0000256" key="4">
    <source>
        <dbReference type="ARBA" id="ARBA00022741"/>
    </source>
</evidence>
<feature type="domain" description="Helicase ATP-binding" evidence="14">
    <location>
        <begin position="206"/>
        <end position="418"/>
    </location>
</feature>
<feature type="compositionally biased region" description="Basic residues" evidence="13">
    <location>
        <begin position="687"/>
        <end position="699"/>
    </location>
</feature>
<dbReference type="Proteomes" id="UP001056384">
    <property type="component" value="Chromosome 1"/>
</dbReference>
<feature type="compositionally biased region" description="Acidic residues" evidence="13">
    <location>
        <begin position="106"/>
        <end position="121"/>
    </location>
</feature>
<name>A0A9Q9AJN0_9PEZI</name>
<dbReference type="PROSITE" id="PS51192">
    <property type="entry name" value="HELICASE_ATP_BIND_1"/>
    <property type="match status" value="1"/>
</dbReference>
<dbReference type="GO" id="GO:0005634">
    <property type="term" value="C:nucleus"/>
    <property type="evidence" value="ECO:0007669"/>
    <property type="project" value="UniProtKB-SubCell"/>
</dbReference>
<evidence type="ECO:0000256" key="9">
    <source>
        <dbReference type="ARBA" id="ARBA00023242"/>
    </source>
</evidence>
<evidence type="ECO:0000313" key="18">
    <source>
        <dbReference type="Proteomes" id="UP001056384"/>
    </source>
</evidence>
<dbReference type="InterPro" id="IPR000629">
    <property type="entry name" value="RNA-helicase_DEAD-box_CS"/>
</dbReference>
<feature type="region of interest" description="Disordered" evidence="13">
    <location>
        <begin position="1"/>
        <end position="49"/>
    </location>
</feature>
<sequence>MADTKRPLPTKVAAMRARKRQKVSGNETDGISQSNKKSETRDKRKVNLESVKWKAVSLPDRMEDYEGFFGLEELEDVEVVRDEANGKLSFLSKDPEFSEAASGDHDVEDDAESWSGFEEDEQKPLQNKDAKTPAKVSSEPKAAKKTKRASETAPNANTPFAALTEESGDLNFDVSQWKSLKLSPDTMASLSKLKFGKPTAIQLNVIPEVLAGHDVVGKASTGSGKTLAFGIPILERFLETAGERKSQGDRKSPLALILSPTRELAHQLDSHLSALFGGLSDNQPYIATLTGGLSLQKQQRMLKAADVVIGTPGRLWEVISDGQGIAASLKKIDFLVIDEADRLLSEGSFKEVEEILNTLDREEAKDESDDARVEAGSKGTKPNKSTEAPTRQTLVFSATFDRALQRKLVGKTSYKDNLLSGAQSMEYLLAKLNFREEAPKFIDMNPINQLATGLKEGLIECAGTEKDLYLYALLLLYSTQRTIVFTNSISAVRRIAPLLQNLGLNAIALHSGMVQKARMRSVERFSGKDNGGKASPAILIATDVAARGLDIPSIDLVVHYHLPRAADTYVHRSGRTARAGQQGSSVLICGPEEVAGVRRLIAKVHAHSAVAAQDSASNAAKQGYYIRTLDIDRRIVSRLKERLTLAKKIADATIAKEKGHKEDDFMRAAAEELGVDYDSEEFEKQAPGRHGRGAGRKIKEKAARQMSKGETGAMKAELKALLNQRVNVGVSEKYLTSGQVDVDELLRQQDAQKQNGGFLGTVGHLGFEDL</sequence>
<dbReference type="GO" id="GO:0010467">
    <property type="term" value="P:gene expression"/>
    <property type="evidence" value="ECO:0007669"/>
    <property type="project" value="UniProtKB-ARBA"/>
</dbReference>
<dbReference type="PROSITE" id="PS51194">
    <property type="entry name" value="HELICASE_CTER"/>
    <property type="match status" value="1"/>
</dbReference>
<dbReference type="InterPro" id="IPR027417">
    <property type="entry name" value="P-loop_NTPase"/>
</dbReference>
<feature type="compositionally biased region" description="Basic and acidic residues" evidence="13">
    <location>
        <begin position="360"/>
        <end position="375"/>
    </location>
</feature>
<keyword evidence="4 12" id="KW-0547">Nucleotide-binding</keyword>
<feature type="domain" description="DEAD-box RNA helicase Q" evidence="16">
    <location>
        <begin position="175"/>
        <end position="203"/>
    </location>
</feature>
<dbReference type="Gene3D" id="3.40.50.300">
    <property type="entry name" value="P-loop containing nucleotide triphosphate hydrolases"/>
    <property type="match status" value="2"/>
</dbReference>
<feature type="compositionally biased region" description="Polar residues" evidence="13">
    <location>
        <begin position="23"/>
        <end position="35"/>
    </location>
</feature>
<evidence type="ECO:0000256" key="11">
    <source>
        <dbReference type="PROSITE-ProRule" id="PRU00552"/>
    </source>
</evidence>
<feature type="compositionally biased region" description="Basic and acidic residues" evidence="13">
    <location>
        <begin position="122"/>
        <end position="132"/>
    </location>
</feature>
<evidence type="ECO:0000256" key="8">
    <source>
        <dbReference type="ARBA" id="ARBA00022884"/>
    </source>
</evidence>
<evidence type="ECO:0000256" key="1">
    <source>
        <dbReference type="ARBA" id="ARBA00004123"/>
    </source>
</evidence>
<keyword evidence="9" id="KW-0539">Nucleus</keyword>
<dbReference type="InterPro" id="IPR001650">
    <property type="entry name" value="Helicase_C-like"/>
</dbReference>
<dbReference type="GO" id="GO:0003724">
    <property type="term" value="F:RNA helicase activity"/>
    <property type="evidence" value="ECO:0007669"/>
    <property type="project" value="UniProtKB-EC"/>
</dbReference>
<dbReference type="GO" id="GO:0016787">
    <property type="term" value="F:hydrolase activity"/>
    <property type="evidence" value="ECO:0007669"/>
    <property type="project" value="UniProtKB-KW"/>
</dbReference>
<evidence type="ECO:0000313" key="17">
    <source>
        <dbReference type="EMBL" id="USW48143.1"/>
    </source>
</evidence>
<keyword evidence="7 12" id="KW-0067">ATP-binding</keyword>
<dbReference type="InterPro" id="IPR014014">
    <property type="entry name" value="RNA_helicase_DEAD_Q_motif"/>
</dbReference>
<dbReference type="InterPro" id="IPR050079">
    <property type="entry name" value="DEAD_box_RNA_helicase"/>
</dbReference>
<protein>
    <recommendedName>
        <fullName evidence="2">RNA helicase</fullName>
        <ecNumber evidence="2">3.6.4.13</ecNumber>
    </recommendedName>
</protein>
<comment type="subcellular location">
    <subcellularLocation>
        <location evidence="1">Nucleus</location>
    </subcellularLocation>
</comment>
<evidence type="ECO:0000259" key="16">
    <source>
        <dbReference type="PROSITE" id="PS51195"/>
    </source>
</evidence>
<dbReference type="SMART" id="SM00487">
    <property type="entry name" value="DEXDc"/>
    <property type="match status" value="1"/>
</dbReference>
<dbReference type="Pfam" id="PF00270">
    <property type="entry name" value="DEAD"/>
    <property type="match status" value="1"/>
</dbReference>
<proteinExistence type="inferred from homology"/>
<dbReference type="PROSITE" id="PS51195">
    <property type="entry name" value="Q_MOTIF"/>
    <property type="match status" value="1"/>
</dbReference>
<dbReference type="GO" id="GO:0005829">
    <property type="term" value="C:cytosol"/>
    <property type="evidence" value="ECO:0007669"/>
    <property type="project" value="TreeGrafter"/>
</dbReference>
<feature type="domain" description="Helicase C-terminal" evidence="15">
    <location>
        <begin position="469"/>
        <end position="623"/>
    </location>
</feature>
<evidence type="ECO:0000259" key="15">
    <source>
        <dbReference type="PROSITE" id="PS51194"/>
    </source>
</evidence>
<dbReference type="InterPro" id="IPR011545">
    <property type="entry name" value="DEAD/DEAH_box_helicase_dom"/>
</dbReference>
<organism evidence="17 18">
    <name type="scientific">Septoria linicola</name>
    <dbReference type="NCBI Taxonomy" id="215465"/>
    <lineage>
        <taxon>Eukaryota</taxon>
        <taxon>Fungi</taxon>
        <taxon>Dikarya</taxon>
        <taxon>Ascomycota</taxon>
        <taxon>Pezizomycotina</taxon>
        <taxon>Dothideomycetes</taxon>
        <taxon>Dothideomycetidae</taxon>
        <taxon>Mycosphaerellales</taxon>
        <taxon>Mycosphaerellaceae</taxon>
        <taxon>Septoria</taxon>
    </lineage>
</organism>
<keyword evidence="3" id="KW-0690">Ribosome biogenesis</keyword>
<keyword evidence="18" id="KW-1185">Reference proteome</keyword>
<evidence type="ECO:0000256" key="10">
    <source>
        <dbReference type="ARBA" id="ARBA00047984"/>
    </source>
</evidence>
<evidence type="ECO:0000256" key="6">
    <source>
        <dbReference type="ARBA" id="ARBA00022806"/>
    </source>
</evidence>
<keyword evidence="8" id="KW-0694">RNA-binding</keyword>
<dbReference type="PANTHER" id="PTHR47959:SF1">
    <property type="entry name" value="ATP-DEPENDENT RNA HELICASE DBPA"/>
    <property type="match status" value="1"/>
</dbReference>
<dbReference type="PROSITE" id="PS00039">
    <property type="entry name" value="DEAD_ATP_HELICASE"/>
    <property type="match status" value="1"/>
</dbReference>
<evidence type="ECO:0000259" key="14">
    <source>
        <dbReference type="PROSITE" id="PS51192"/>
    </source>
</evidence>
<comment type="catalytic activity">
    <reaction evidence="10">
        <text>ATP + H2O = ADP + phosphate + H(+)</text>
        <dbReference type="Rhea" id="RHEA:13065"/>
        <dbReference type="ChEBI" id="CHEBI:15377"/>
        <dbReference type="ChEBI" id="CHEBI:15378"/>
        <dbReference type="ChEBI" id="CHEBI:30616"/>
        <dbReference type="ChEBI" id="CHEBI:43474"/>
        <dbReference type="ChEBI" id="CHEBI:456216"/>
        <dbReference type="EC" id="3.6.4.13"/>
    </reaction>
</comment>
<dbReference type="CDD" id="cd18787">
    <property type="entry name" value="SF2_C_DEAD"/>
    <property type="match status" value="1"/>
</dbReference>
<dbReference type="InterPro" id="IPR014001">
    <property type="entry name" value="Helicase_ATP-bd"/>
</dbReference>
<evidence type="ECO:0000256" key="5">
    <source>
        <dbReference type="ARBA" id="ARBA00022801"/>
    </source>
</evidence>
<dbReference type="EMBL" id="CP099418">
    <property type="protein sequence ID" value="USW48143.1"/>
    <property type="molecule type" value="Genomic_DNA"/>
</dbReference>
<keyword evidence="6 12" id="KW-0347">Helicase</keyword>
<evidence type="ECO:0000256" key="12">
    <source>
        <dbReference type="RuleBase" id="RU000492"/>
    </source>
</evidence>
<dbReference type="GO" id="GO:0042254">
    <property type="term" value="P:ribosome biogenesis"/>
    <property type="evidence" value="ECO:0007669"/>
    <property type="project" value="UniProtKB-KW"/>
</dbReference>
<feature type="region of interest" description="Disordered" evidence="13">
    <location>
        <begin position="360"/>
        <end position="388"/>
    </location>
</feature>
<feature type="region of interest" description="Disordered" evidence="13">
    <location>
        <begin position="682"/>
        <end position="710"/>
    </location>
</feature>
<accession>A0A9Q9AJN0</accession>
<keyword evidence="5 12" id="KW-0378">Hydrolase</keyword>
<evidence type="ECO:0000256" key="2">
    <source>
        <dbReference type="ARBA" id="ARBA00012552"/>
    </source>
</evidence>
<dbReference type="GO" id="GO:0005524">
    <property type="term" value="F:ATP binding"/>
    <property type="evidence" value="ECO:0007669"/>
    <property type="project" value="UniProtKB-KW"/>
</dbReference>
<reference evidence="17" key="1">
    <citation type="submission" date="2022-06" db="EMBL/GenBank/DDBJ databases">
        <title>Complete genome sequences of two strains of the flax pathogen Septoria linicola.</title>
        <authorList>
            <person name="Lapalu N."/>
            <person name="Simon A."/>
            <person name="Demenou B."/>
            <person name="Paumier D."/>
            <person name="Guillot M.-P."/>
            <person name="Gout L."/>
            <person name="Valade R."/>
        </authorList>
    </citation>
    <scope>NUCLEOTIDE SEQUENCE</scope>
    <source>
        <strain evidence="17">SE15195</strain>
    </source>
</reference>
<dbReference type="PANTHER" id="PTHR47959">
    <property type="entry name" value="ATP-DEPENDENT RNA HELICASE RHLE-RELATED"/>
    <property type="match status" value="1"/>
</dbReference>
<dbReference type="SMART" id="SM00490">
    <property type="entry name" value="HELICc"/>
    <property type="match status" value="1"/>
</dbReference>
<dbReference type="GO" id="GO:0003723">
    <property type="term" value="F:RNA binding"/>
    <property type="evidence" value="ECO:0007669"/>
    <property type="project" value="UniProtKB-KW"/>
</dbReference>
<dbReference type="AlphaFoldDB" id="A0A9Q9AJN0"/>
<evidence type="ECO:0000256" key="7">
    <source>
        <dbReference type="ARBA" id="ARBA00022840"/>
    </source>
</evidence>
<feature type="short sequence motif" description="Q motif" evidence="11">
    <location>
        <begin position="175"/>
        <end position="203"/>
    </location>
</feature>
<dbReference type="EC" id="3.6.4.13" evidence="2"/>
<dbReference type="SUPFAM" id="SSF52540">
    <property type="entry name" value="P-loop containing nucleoside triphosphate hydrolases"/>
    <property type="match status" value="1"/>
</dbReference>
<gene>
    <name evidence="17" type="ORF">Slin15195_G014620</name>
</gene>
<feature type="region of interest" description="Disordered" evidence="13">
    <location>
        <begin position="88"/>
        <end position="158"/>
    </location>
</feature>
<evidence type="ECO:0000256" key="3">
    <source>
        <dbReference type="ARBA" id="ARBA00022517"/>
    </source>
</evidence>
<dbReference type="Pfam" id="PF00271">
    <property type="entry name" value="Helicase_C"/>
    <property type="match status" value="1"/>
</dbReference>
<evidence type="ECO:0000256" key="13">
    <source>
        <dbReference type="SAM" id="MobiDB-lite"/>
    </source>
</evidence>
<feature type="compositionally biased region" description="Basic and acidic residues" evidence="13">
    <location>
        <begin position="36"/>
        <end position="47"/>
    </location>
</feature>